<dbReference type="Gene3D" id="3.40.710.10">
    <property type="entry name" value="DD-peptidase/beta-lactamase superfamily"/>
    <property type="match status" value="1"/>
</dbReference>
<dbReference type="PANTHER" id="PTHR21581:SF6">
    <property type="entry name" value="TRAFFICKING PROTEIN PARTICLE COMPLEX SUBUNIT 12"/>
    <property type="match status" value="1"/>
</dbReference>
<keyword evidence="6" id="KW-0961">Cell wall biogenesis/degradation</keyword>
<name>A0ABQ5U7P3_9PROT</name>
<evidence type="ECO:0000256" key="6">
    <source>
        <dbReference type="ARBA" id="ARBA00023316"/>
    </source>
</evidence>
<keyword evidence="2 8" id="KW-0732">Signal</keyword>
<evidence type="ECO:0000256" key="5">
    <source>
        <dbReference type="ARBA" id="ARBA00022984"/>
    </source>
</evidence>
<keyword evidence="4" id="KW-0133">Cell shape</keyword>
<dbReference type="PRINTS" id="PR00725">
    <property type="entry name" value="DADACBPTASE1"/>
</dbReference>
<feature type="chain" id="PRO_5046581341" evidence="8">
    <location>
        <begin position="20"/>
        <end position="407"/>
    </location>
</feature>
<dbReference type="InterPro" id="IPR012338">
    <property type="entry name" value="Beta-lactam/transpept-like"/>
</dbReference>
<keyword evidence="5" id="KW-0573">Peptidoglycan synthesis</keyword>
<evidence type="ECO:0000256" key="8">
    <source>
        <dbReference type="SAM" id="SignalP"/>
    </source>
</evidence>
<dbReference type="InterPro" id="IPR018044">
    <property type="entry name" value="Peptidase_S11"/>
</dbReference>
<comment type="similarity">
    <text evidence="1 7">Belongs to the peptidase S11 family.</text>
</comment>
<reference evidence="10" key="2">
    <citation type="submission" date="2023-01" db="EMBL/GenBank/DDBJ databases">
        <title>Draft genome sequence of Sneathiella chinensis strain NBRC 103408.</title>
        <authorList>
            <person name="Sun Q."/>
            <person name="Mori K."/>
        </authorList>
    </citation>
    <scope>NUCLEOTIDE SEQUENCE</scope>
    <source>
        <strain evidence="10">NBRC 103408</strain>
    </source>
</reference>
<evidence type="ECO:0000256" key="2">
    <source>
        <dbReference type="ARBA" id="ARBA00022729"/>
    </source>
</evidence>
<comment type="caution">
    <text evidence="10">The sequence shown here is derived from an EMBL/GenBank/DDBJ whole genome shotgun (WGS) entry which is preliminary data.</text>
</comment>
<proteinExistence type="inferred from homology"/>
<sequence>MLALFVVLAATLAPTTAEASRYASVVMDSRTGKILFSRNANQRLYPASLTKIMTLYMTFEAINQGKLSFDQKLKVSARAAGQTPTKLGLKKGSTISVRDAVFGLITKSANDAATVLAEAMAPTEAAFARMMTEKASKLGMHRTSFRNASGLPNRRQRSTAHDMAILGAAMIHDFPQFYHYLSLQSFDYKGKSFKNHNNLLSSYKGADGIKTGYIRASGFNLVASAKRGNHRLIGVVFGGRTAKSRDLHMKSLLDKGFERMELAQPSVVPIPNSRPVSIALGSPHNTVEGGIMKASTASTAATIPTPQPAILPDPSDGDWGIQVGAFSRVGNARDQLNHVTGLTGGMMDGGRFNIQKVSTDSGSIYRAQMVGFTEQNAKSICRTLMDKSVACFVVSPVDGNLIRVARN</sequence>
<reference evidence="10" key="1">
    <citation type="journal article" date="2014" name="Int. J. Syst. Evol. Microbiol.">
        <title>Complete genome of a new Firmicutes species belonging to the dominant human colonic microbiota ('Ruminococcus bicirculans') reveals two chromosomes and a selective capacity to utilize plant glucans.</title>
        <authorList>
            <consortium name="NISC Comparative Sequencing Program"/>
            <person name="Wegmann U."/>
            <person name="Louis P."/>
            <person name="Goesmann A."/>
            <person name="Henrissat B."/>
            <person name="Duncan S.H."/>
            <person name="Flint H.J."/>
        </authorList>
    </citation>
    <scope>NUCLEOTIDE SEQUENCE</scope>
    <source>
        <strain evidence="10">NBRC 103408</strain>
    </source>
</reference>
<evidence type="ECO:0000313" key="10">
    <source>
        <dbReference type="EMBL" id="GLQ07693.1"/>
    </source>
</evidence>
<dbReference type="RefSeq" id="WP_206374688.1">
    <property type="nucleotide sequence ID" value="NZ_BSNF01000008.1"/>
</dbReference>
<dbReference type="PANTHER" id="PTHR21581">
    <property type="entry name" value="D-ALANYL-D-ALANINE CARBOXYPEPTIDASE"/>
    <property type="match status" value="1"/>
</dbReference>
<keyword evidence="3" id="KW-0378">Hydrolase</keyword>
<dbReference type="Proteomes" id="UP001161409">
    <property type="component" value="Unassembled WGS sequence"/>
</dbReference>
<evidence type="ECO:0000256" key="7">
    <source>
        <dbReference type="RuleBase" id="RU004016"/>
    </source>
</evidence>
<evidence type="ECO:0000256" key="3">
    <source>
        <dbReference type="ARBA" id="ARBA00022801"/>
    </source>
</evidence>
<evidence type="ECO:0000256" key="1">
    <source>
        <dbReference type="ARBA" id="ARBA00007164"/>
    </source>
</evidence>
<protein>
    <submittedName>
        <fullName evidence="10">Peptidase M15</fullName>
    </submittedName>
</protein>
<dbReference type="EMBL" id="BSNF01000008">
    <property type="protein sequence ID" value="GLQ07693.1"/>
    <property type="molecule type" value="Genomic_DNA"/>
</dbReference>
<feature type="signal peptide" evidence="8">
    <location>
        <begin position="1"/>
        <end position="19"/>
    </location>
</feature>
<organism evidence="10 11">
    <name type="scientific">Sneathiella chinensis</name>
    <dbReference type="NCBI Taxonomy" id="349750"/>
    <lineage>
        <taxon>Bacteria</taxon>
        <taxon>Pseudomonadati</taxon>
        <taxon>Pseudomonadota</taxon>
        <taxon>Alphaproteobacteria</taxon>
        <taxon>Sneathiellales</taxon>
        <taxon>Sneathiellaceae</taxon>
        <taxon>Sneathiella</taxon>
    </lineage>
</organism>
<gene>
    <name evidence="10" type="ORF">GCM10007924_29140</name>
</gene>
<feature type="domain" description="Peptidase S11 D-alanyl-D-alanine carboxypeptidase A N-terminal" evidence="9">
    <location>
        <begin position="18"/>
        <end position="240"/>
    </location>
</feature>
<evidence type="ECO:0000256" key="4">
    <source>
        <dbReference type="ARBA" id="ARBA00022960"/>
    </source>
</evidence>
<dbReference type="InterPro" id="IPR001967">
    <property type="entry name" value="Peptidase_S11_N"/>
</dbReference>
<accession>A0ABQ5U7P3</accession>
<dbReference type="Pfam" id="PF00768">
    <property type="entry name" value="Peptidase_S11"/>
    <property type="match status" value="1"/>
</dbReference>
<keyword evidence="11" id="KW-1185">Reference proteome</keyword>
<dbReference type="SUPFAM" id="SSF56601">
    <property type="entry name" value="beta-lactamase/transpeptidase-like"/>
    <property type="match status" value="1"/>
</dbReference>
<evidence type="ECO:0000259" key="9">
    <source>
        <dbReference type="Pfam" id="PF00768"/>
    </source>
</evidence>
<evidence type="ECO:0000313" key="11">
    <source>
        <dbReference type="Proteomes" id="UP001161409"/>
    </source>
</evidence>